<dbReference type="PANTHER" id="PTHR43337:SF1">
    <property type="entry name" value="XANTHINE_URACIL PERMEASE C887.17-RELATED"/>
    <property type="match status" value="1"/>
</dbReference>
<dbReference type="AlphaFoldDB" id="A0A378UHL7"/>
<feature type="transmembrane region" description="Helical" evidence="9">
    <location>
        <begin position="199"/>
        <end position="218"/>
    </location>
</feature>
<dbReference type="InterPro" id="IPR006043">
    <property type="entry name" value="NCS2"/>
</dbReference>
<accession>A0A378UHL7</accession>
<gene>
    <name evidence="10" type="primary">purP</name>
    <name evidence="10" type="ORF">NCTC10295_01415</name>
</gene>
<feature type="transmembrane region" description="Helical" evidence="9">
    <location>
        <begin position="102"/>
        <end position="124"/>
    </location>
</feature>
<comment type="subcellular location">
    <subcellularLocation>
        <location evidence="1 8">Cell membrane</location>
        <topology evidence="1 8">Multi-pass membrane protein</topology>
    </subcellularLocation>
</comment>
<feature type="transmembrane region" description="Helical" evidence="9">
    <location>
        <begin position="241"/>
        <end position="260"/>
    </location>
</feature>
<dbReference type="GO" id="GO:0005886">
    <property type="term" value="C:plasma membrane"/>
    <property type="evidence" value="ECO:0007669"/>
    <property type="project" value="UniProtKB-SubCell"/>
</dbReference>
<dbReference type="PANTHER" id="PTHR43337">
    <property type="entry name" value="XANTHINE/URACIL PERMEASE C887.17-RELATED"/>
    <property type="match status" value="1"/>
</dbReference>
<comment type="similarity">
    <text evidence="2 8">Belongs to the nucleobase:cation symporter-2 (NCS2) (TC 2.A.40) family. Azg-like subfamily.</text>
</comment>
<evidence type="ECO:0000313" key="10">
    <source>
        <dbReference type="EMBL" id="STZ76640.1"/>
    </source>
</evidence>
<dbReference type="PIRSF" id="PIRSF005353">
    <property type="entry name" value="PbuG"/>
    <property type="match status" value="1"/>
</dbReference>
<keyword evidence="3 8" id="KW-0813">Transport</keyword>
<feature type="transmembrane region" description="Helical" evidence="9">
    <location>
        <begin position="380"/>
        <end position="407"/>
    </location>
</feature>
<evidence type="ECO:0000256" key="7">
    <source>
        <dbReference type="ARBA" id="ARBA00023136"/>
    </source>
</evidence>
<evidence type="ECO:0000256" key="2">
    <source>
        <dbReference type="ARBA" id="ARBA00005697"/>
    </source>
</evidence>
<protein>
    <submittedName>
        <fullName evidence="10">Permease</fullName>
    </submittedName>
</protein>
<dbReference type="GO" id="GO:0005345">
    <property type="term" value="F:purine nucleobase transmembrane transporter activity"/>
    <property type="evidence" value="ECO:0007669"/>
    <property type="project" value="TreeGrafter"/>
</dbReference>
<feature type="transmembrane region" description="Helical" evidence="9">
    <location>
        <begin position="26"/>
        <end position="46"/>
    </location>
</feature>
<feature type="transmembrane region" description="Helical" evidence="9">
    <location>
        <begin position="58"/>
        <end position="82"/>
    </location>
</feature>
<dbReference type="InterPro" id="IPR045018">
    <property type="entry name" value="Azg-like"/>
</dbReference>
<sequence length="437" mass="45934">MSTSHSNFLERVFRLRENGTSVRTEMMAGLTTFLTMCYIIIVNPLILGEAGMDMGAVFVATCIAAAIGCFVMGFVGNYPIALAPGMGLNAYFTFAVVKGMGVPWQVALGAVFVSGLIFILFSFFKVREMLVNALPMGLKMSIAAGIGLFLALIALKGAGVIVDNPATLVGLGDIHQPSVLLAMAGFVMVVALGYFRIRAAIIITILALTLVSSLLGLSEFKGVVGSVPSIAPTFMQMDFDGLFTVSMVSVIFVFFLVDLFDSTGTLVGVSHRAGLLVDGKLPRLKRALLADSTAIVAGAALGTSSTTPYVESAAGVSAGGRTGLTAVTVGVLMLACLIFSPLAQSVPAFATAPALLYVGVQMMRSATEIDWDDITEAAPAFLTIVFMPFTYSIADGIAMGFISYAVVKLVCGRAKEVPPMVWIVAVLWAAKFWYLGG</sequence>
<evidence type="ECO:0000313" key="11">
    <source>
        <dbReference type="Proteomes" id="UP000254651"/>
    </source>
</evidence>
<keyword evidence="11" id="KW-1185">Reference proteome</keyword>
<dbReference type="InterPro" id="IPR026033">
    <property type="entry name" value="Azg-like_bact_archaea"/>
</dbReference>
<proteinExistence type="inferred from homology"/>
<keyword evidence="6 8" id="KW-1133">Transmembrane helix</keyword>
<feature type="transmembrane region" description="Helical" evidence="9">
    <location>
        <begin position="136"/>
        <end position="162"/>
    </location>
</feature>
<evidence type="ECO:0000256" key="1">
    <source>
        <dbReference type="ARBA" id="ARBA00004651"/>
    </source>
</evidence>
<feature type="transmembrane region" description="Helical" evidence="9">
    <location>
        <begin position="174"/>
        <end position="192"/>
    </location>
</feature>
<evidence type="ECO:0000256" key="6">
    <source>
        <dbReference type="ARBA" id="ARBA00022989"/>
    </source>
</evidence>
<evidence type="ECO:0000256" key="5">
    <source>
        <dbReference type="ARBA" id="ARBA00022692"/>
    </source>
</evidence>
<keyword evidence="4 8" id="KW-1003">Cell membrane</keyword>
<organism evidence="10 11">
    <name type="scientific">Bergeriella denitrificans</name>
    <name type="common">Neisseria denitrificans</name>
    <dbReference type="NCBI Taxonomy" id="494"/>
    <lineage>
        <taxon>Bacteria</taxon>
        <taxon>Pseudomonadati</taxon>
        <taxon>Pseudomonadota</taxon>
        <taxon>Betaproteobacteria</taxon>
        <taxon>Neisseriales</taxon>
        <taxon>Neisseriaceae</taxon>
        <taxon>Bergeriella</taxon>
    </lineage>
</organism>
<dbReference type="RefSeq" id="WP_066080232.1">
    <property type="nucleotide sequence ID" value="NZ_CP181246.1"/>
</dbReference>
<dbReference type="Pfam" id="PF00860">
    <property type="entry name" value="Xan_ur_permease"/>
    <property type="match status" value="1"/>
</dbReference>
<evidence type="ECO:0000256" key="8">
    <source>
        <dbReference type="PIRNR" id="PIRNR005353"/>
    </source>
</evidence>
<dbReference type="EMBL" id="UGQS01000002">
    <property type="protein sequence ID" value="STZ76640.1"/>
    <property type="molecule type" value="Genomic_DNA"/>
</dbReference>
<evidence type="ECO:0000256" key="3">
    <source>
        <dbReference type="ARBA" id="ARBA00022448"/>
    </source>
</evidence>
<keyword evidence="5 8" id="KW-0812">Transmembrane</keyword>
<keyword evidence="7 8" id="KW-0472">Membrane</keyword>
<feature type="transmembrane region" description="Helical" evidence="9">
    <location>
        <begin position="331"/>
        <end position="360"/>
    </location>
</feature>
<evidence type="ECO:0000256" key="9">
    <source>
        <dbReference type="SAM" id="Phobius"/>
    </source>
</evidence>
<dbReference type="Proteomes" id="UP000254651">
    <property type="component" value="Unassembled WGS sequence"/>
</dbReference>
<feature type="transmembrane region" description="Helical" evidence="9">
    <location>
        <begin position="419"/>
        <end position="436"/>
    </location>
</feature>
<reference evidence="10 11" key="1">
    <citation type="submission" date="2018-06" db="EMBL/GenBank/DDBJ databases">
        <authorList>
            <consortium name="Pathogen Informatics"/>
            <person name="Doyle S."/>
        </authorList>
    </citation>
    <scope>NUCLEOTIDE SEQUENCE [LARGE SCALE GENOMIC DNA]</scope>
    <source>
        <strain evidence="10 11">NCTC10295</strain>
    </source>
</reference>
<evidence type="ECO:0000256" key="4">
    <source>
        <dbReference type="ARBA" id="ARBA00022475"/>
    </source>
</evidence>
<name>A0A378UHL7_BERDE</name>